<dbReference type="RefSeq" id="XP_029633898.1">
    <property type="nucleotide sequence ID" value="XM_029778038.1"/>
</dbReference>
<organism evidence="2 3">
    <name type="scientific">Octopus sinensis</name>
    <name type="common">East Asian common octopus</name>
    <dbReference type="NCBI Taxonomy" id="2607531"/>
    <lineage>
        <taxon>Eukaryota</taxon>
        <taxon>Metazoa</taxon>
        <taxon>Spiralia</taxon>
        <taxon>Lophotrochozoa</taxon>
        <taxon>Mollusca</taxon>
        <taxon>Cephalopoda</taxon>
        <taxon>Coleoidea</taxon>
        <taxon>Octopodiformes</taxon>
        <taxon>Octopoda</taxon>
        <taxon>Incirrata</taxon>
        <taxon>Octopodidae</taxon>
        <taxon>Octopus</taxon>
    </lineage>
</organism>
<dbReference type="Proteomes" id="UP000515154">
    <property type="component" value="Linkage group LG3"/>
</dbReference>
<dbReference type="AlphaFoldDB" id="A0A6P7S702"/>
<feature type="compositionally biased region" description="Low complexity" evidence="1">
    <location>
        <begin position="7"/>
        <end position="19"/>
    </location>
</feature>
<protein>
    <submittedName>
        <fullName evidence="3">Uncharacterized protein</fullName>
    </submittedName>
</protein>
<reference evidence="3" key="1">
    <citation type="submission" date="2025-08" db="UniProtKB">
        <authorList>
            <consortium name="RefSeq"/>
        </authorList>
    </citation>
    <scope>IDENTIFICATION</scope>
</reference>
<evidence type="ECO:0000313" key="3">
    <source>
        <dbReference type="RefSeq" id="XP_029633898.1"/>
    </source>
</evidence>
<keyword evidence="2" id="KW-1185">Reference proteome</keyword>
<name>A0A6P7S702_9MOLL</name>
<sequence length="137" mass="14875">MTRKNDGGSSDNNNNNNDNVYKHNVLSHGSISKYRVICHFNNDDCGSGAAAINNHDTLYEPIISTSDYVTCICNGTSHCCKSNSVSRSSENNALNPDDTRIDSNINNVYEALNNQGKCFNFNNCDGSTLAGNNRNSG</sequence>
<gene>
    <name evidence="3" type="primary">LOC115209598</name>
</gene>
<evidence type="ECO:0000313" key="2">
    <source>
        <dbReference type="Proteomes" id="UP000515154"/>
    </source>
</evidence>
<evidence type="ECO:0000256" key="1">
    <source>
        <dbReference type="SAM" id="MobiDB-lite"/>
    </source>
</evidence>
<proteinExistence type="predicted"/>
<dbReference type="KEGG" id="osn:115209598"/>
<accession>A0A6P7S702</accession>
<feature type="region of interest" description="Disordered" evidence="1">
    <location>
        <begin position="1"/>
        <end position="21"/>
    </location>
</feature>